<dbReference type="EMBL" id="JBHLYQ010000047">
    <property type="protein sequence ID" value="MFC0081772.1"/>
    <property type="molecule type" value="Genomic_DNA"/>
</dbReference>
<reference evidence="1 2" key="1">
    <citation type="submission" date="2024-09" db="EMBL/GenBank/DDBJ databases">
        <authorList>
            <person name="Sun Q."/>
            <person name="Mori K."/>
        </authorList>
    </citation>
    <scope>NUCLEOTIDE SEQUENCE [LARGE SCALE GENOMIC DNA]</scope>
    <source>
        <strain evidence="1 2">JCM 15389</strain>
    </source>
</reference>
<name>A0ABV6C274_9ACTN</name>
<comment type="caution">
    <text evidence="1">The sequence shown here is derived from an EMBL/GenBank/DDBJ whole genome shotgun (WGS) entry which is preliminary data.</text>
</comment>
<evidence type="ECO:0000313" key="1">
    <source>
        <dbReference type="EMBL" id="MFC0081772.1"/>
    </source>
</evidence>
<gene>
    <name evidence="1" type="ORF">ACFFRE_06390</name>
</gene>
<accession>A0ABV6C274</accession>
<dbReference type="Proteomes" id="UP001589788">
    <property type="component" value="Unassembled WGS sequence"/>
</dbReference>
<proteinExistence type="predicted"/>
<organism evidence="1 2">
    <name type="scientific">Aciditerrimonas ferrireducens</name>
    <dbReference type="NCBI Taxonomy" id="667306"/>
    <lineage>
        <taxon>Bacteria</taxon>
        <taxon>Bacillati</taxon>
        <taxon>Actinomycetota</taxon>
        <taxon>Acidimicrobiia</taxon>
        <taxon>Acidimicrobiales</taxon>
        <taxon>Acidimicrobiaceae</taxon>
        <taxon>Aciditerrimonas</taxon>
    </lineage>
</organism>
<keyword evidence="2" id="KW-1185">Reference proteome</keyword>
<evidence type="ECO:0000313" key="2">
    <source>
        <dbReference type="Proteomes" id="UP001589788"/>
    </source>
</evidence>
<sequence length="95" mass="10374">MSETADQGADDGPQLVLTFEELAEAVRHAPPPTEDDVPVLWDGRVVNTKERLLAILKGVEANERAGVTPEDIERWQGGVPGWARVNWDSDPAEDA</sequence>
<dbReference type="RefSeq" id="WP_248105756.1">
    <property type="nucleotide sequence ID" value="NZ_JAKHEX010000003.1"/>
</dbReference>
<protein>
    <submittedName>
        <fullName evidence="1">Uncharacterized protein</fullName>
    </submittedName>
</protein>